<keyword evidence="3" id="KW-0805">Transcription regulation</keyword>
<evidence type="ECO:0000256" key="3">
    <source>
        <dbReference type="ARBA" id="ARBA00023015"/>
    </source>
</evidence>
<keyword evidence="4" id="KW-0238">DNA-binding</keyword>
<dbReference type="Pfam" id="PF00165">
    <property type="entry name" value="HTH_AraC"/>
    <property type="match status" value="1"/>
</dbReference>
<dbReference type="SUPFAM" id="SSF51735">
    <property type="entry name" value="NAD(P)-binding Rossmann-fold domains"/>
    <property type="match status" value="1"/>
</dbReference>
<dbReference type="InterPro" id="IPR009057">
    <property type="entry name" value="Homeodomain-like_sf"/>
</dbReference>
<accession>A0A1I5HXK4</accession>
<dbReference type="GO" id="GO:0003700">
    <property type="term" value="F:DNA-binding transcription factor activity"/>
    <property type="evidence" value="ECO:0007669"/>
    <property type="project" value="InterPro"/>
</dbReference>
<sequence length="205" mass="21236">MRGPVPESANPGPGGERSVAAVPKAVHPERIDGQTVAITGATSGIGFFAAAQPAELGARVLVLGRSESRGHAAVSALPNPRQHEFLPLDLADRTSIASAGDRLGAVPRLDALVLNAGVVAGAFGPGPAHRIGAFGVEEIVGINHLAHAELLRRALPAVRRDAAIASLGRGGESIEELAQRLGFSEASAFRRAFRRWTGQSPGDFR</sequence>
<organism evidence="8 9">
    <name type="scientific">Amycolatopsis rubida</name>
    <dbReference type="NCBI Taxonomy" id="112413"/>
    <lineage>
        <taxon>Bacteria</taxon>
        <taxon>Bacillati</taxon>
        <taxon>Actinomycetota</taxon>
        <taxon>Actinomycetes</taxon>
        <taxon>Pseudonocardiales</taxon>
        <taxon>Pseudonocardiaceae</taxon>
        <taxon>Amycolatopsis</taxon>
    </lineage>
</organism>
<evidence type="ECO:0000256" key="4">
    <source>
        <dbReference type="ARBA" id="ARBA00023125"/>
    </source>
</evidence>
<dbReference type="GO" id="GO:0016491">
    <property type="term" value="F:oxidoreductase activity"/>
    <property type="evidence" value="ECO:0007669"/>
    <property type="project" value="UniProtKB-KW"/>
</dbReference>
<protein>
    <submittedName>
        <fullName evidence="8">Helix-turn-helix domain-containing protein</fullName>
    </submittedName>
</protein>
<dbReference type="SMART" id="SM00342">
    <property type="entry name" value="HTH_ARAC"/>
    <property type="match status" value="1"/>
</dbReference>
<dbReference type="InterPro" id="IPR018060">
    <property type="entry name" value="HTH_AraC"/>
</dbReference>
<dbReference type="Gene3D" id="3.40.50.720">
    <property type="entry name" value="NAD(P)-binding Rossmann-like Domain"/>
    <property type="match status" value="1"/>
</dbReference>
<evidence type="ECO:0000256" key="5">
    <source>
        <dbReference type="ARBA" id="ARBA00023163"/>
    </source>
</evidence>
<evidence type="ECO:0000256" key="2">
    <source>
        <dbReference type="ARBA" id="ARBA00023002"/>
    </source>
</evidence>
<dbReference type="SUPFAM" id="SSF46689">
    <property type="entry name" value="Homeodomain-like"/>
    <property type="match status" value="1"/>
</dbReference>
<dbReference type="Gene3D" id="1.10.10.60">
    <property type="entry name" value="Homeodomain-like"/>
    <property type="match status" value="1"/>
</dbReference>
<feature type="domain" description="HTH araC/xylS-type" evidence="7">
    <location>
        <begin position="159"/>
        <end position="205"/>
    </location>
</feature>
<dbReference type="STRING" id="112413.SAMN05421854_102144"/>
<dbReference type="InterPro" id="IPR036291">
    <property type="entry name" value="NAD(P)-bd_dom_sf"/>
</dbReference>
<evidence type="ECO:0000313" key="9">
    <source>
        <dbReference type="Proteomes" id="UP000199137"/>
    </source>
</evidence>
<evidence type="ECO:0000256" key="1">
    <source>
        <dbReference type="ARBA" id="ARBA00006484"/>
    </source>
</evidence>
<name>A0A1I5HXK4_9PSEU</name>
<evidence type="ECO:0000259" key="7">
    <source>
        <dbReference type="PROSITE" id="PS01124"/>
    </source>
</evidence>
<keyword evidence="2" id="KW-0560">Oxidoreductase</keyword>
<reference evidence="8 9" key="1">
    <citation type="submission" date="2016-10" db="EMBL/GenBank/DDBJ databases">
        <authorList>
            <person name="de Groot N.N."/>
        </authorList>
    </citation>
    <scope>NUCLEOTIDE SEQUENCE [LARGE SCALE GENOMIC DNA]</scope>
    <source>
        <strain evidence="8 9">DSM 44637</strain>
    </source>
</reference>
<dbReference type="InterPro" id="IPR020449">
    <property type="entry name" value="Tscrpt_reg_AraC-type_HTH"/>
</dbReference>
<dbReference type="Proteomes" id="UP000199137">
    <property type="component" value="Unassembled WGS sequence"/>
</dbReference>
<dbReference type="PRINTS" id="PR00032">
    <property type="entry name" value="HTHARAC"/>
</dbReference>
<dbReference type="Pfam" id="PF00106">
    <property type="entry name" value="adh_short"/>
    <property type="match status" value="1"/>
</dbReference>
<feature type="region of interest" description="Disordered" evidence="6">
    <location>
        <begin position="1"/>
        <end position="20"/>
    </location>
</feature>
<proteinExistence type="inferred from homology"/>
<dbReference type="OrthoDB" id="4449798at2"/>
<evidence type="ECO:0000313" key="8">
    <source>
        <dbReference type="EMBL" id="SFO53054.1"/>
    </source>
</evidence>
<dbReference type="PANTHER" id="PTHR24320">
    <property type="entry name" value="RETINOL DEHYDROGENASE"/>
    <property type="match status" value="1"/>
</dbReference>
<dbReference type="PROSITE" id="PS01124">
    <property type="entry name" value="HTH_ARAC_FAMILY_2"/>
    <property type="match status" value="1"/>
</dbReference>
<comment type="similarity">
    <text evidence="1">Belongs to the short-chain dehydrogenases/reductases (SDR) family.</text>
</comment>
<dbReference type="AlphaFoldDB" id="A0A1I5HXK4"/>
<dbReference type="EMBL" id="FOWC01000002">
    <property type="protein sequence ID" value="SFO53054.1"/>
    <property type="molecule type" value="Genomic_DNA"/>
</dbReference>
<keyword evidence="5" id="KW-0804">Transcription</keyword>
<evidence type="ECO:0000256" key="6">
    <source>
        <dbReference type="SAM" id="MobiDB-lite"/>
    </source>
</evidence>
<gene>
    <name evidence="8" type="ORF">SAMN05421854_102144</name>
</gene>
<dbReference type="InterPro" id="IPR002347">
    <property type="entry name" value="SDR_fam"/>
</dbReference>
<dbReference type="PANTHER" id="PTHR24320:SF148">
    <property type="entry name" value="NAD(P)-BINDING ROSSMANN-FOLD SUPERFAMILY PROTEIN"/>
    <property type="match status" value="1"/>
</dbReference>
<dbReference type="GO" id="GO:0043565">
    <property type="term" value="F:sequence-specific DNA binding"/>
    <property type="evidence" value="ECO:0007669"/>
    <property type="project" value="InterPro"/>
</dbReference>